<dbReference type="Pfam" id="PF07662">
    <property type="entry name" value="Nucleos_tra2_C"/>
    <property type="match status" value="1"/>
</dbReference>
<dbReference type="Pfam" id="PF03134">
    <property type="entry name" value="TB2_DP1_HVA22"/>
    <property type="match status" value="1"/>
</dbReference>
<feature type="compositionally biased region" description="Polar residues" evidence="7">
    <location>
        <begin position="1"/>
        <end position="30"/>
    </location>
</feature>
<feature type="transmembrane region" description="Helical" evidence="8">
    <location>
        <begin position="232"/>
        <end position="252"/>
    </location>
</feature>
<protein>
    <submittedName>
        <fullName evidence="12">Sodium/nucleoside cotransporter 1</fullName>
    </submittedName>
</protein>
<evidence type="ECO:0000259" key="11">
    <source>
        <dbReference type="Pfam" id="PF07670"/>
    </source>
</evidence>
<dbReference type="InterPro" id="IPR008276">
    <property type="entry name" value="C_nuclsd_transpt"/>
</dbReference>
<dbReference type="InterPro" id="IPR011642">
    <property type="entry name" value="Gate_dom"/>
</dbReference>
<keyword evidence="3" id="KW-1003">Cell membrane</keyword>
<keyword evidence="13" id="KW-1185">Reference proteome</keyword>
<dbReference type="Pfam" id="PF07670">
    <property type="entry name" value="Gate"/>
    <property type="match status" value="1"/>
</dbReference>
<evidence type="ECO:0000256" key="7">
    <source>
        <dbReference type="SAM" id="MobiDB-lite"/>
    </source>
</evidence>
<organism evidence="12 13">
    <name type="scientific">Hypsibius exemplaris</name>
    <name type="common">Freshwater tardigrade</name>
    <dbReference type="NCBI Taxonomy" id="2072580"/>
    <lineage>
        <taxon>Eukaryota</taxon>
        <taxon>Metazoa</taxon>
        <taxon>Ecdysozoa</taxon>
        <taxon>Tardigrada</taxon>
        <taxon>Eutardigrada</taxon>
        <taxon>Parachela</taxon>
        <taxon>Hypsibioidea</taxon>
        <taxon>Hypsibiidae</taxon>
        <taxon>Hypsibius</taxon>
    </lineage>
</organism>
<feature type="transmembrane region" description="Helical" evidence="8">
    <location>
        <begin position="182"/>
        <end position="200"/>
    </location>
</feature>
<proteinExistence type="inferred from homology"/>
<sequence length="833" mass="91314">MEATNTLPSLRSGALMQQRSASTISAPSNASRERLDGAKLDGSLDPVFVMPVSMELREMKYDLDGDPHKKEMCDDEKDSNLPASSGIFGHYERMRSHAFGFITRNRKTAKMVFWVAVLFGYIGYLAYVLWLNFQRAQNVLWGTLAVVALVAYYKLVKPFAATPLNDLVVKAWSVLRPHRSRIQLVLLLLYLTGVAVFLGIDTAKKPERLRALAGIAIFLIIGVVFSERPGHINWRVIASGTAVQFAFGLIVLRWDSGKNALEWLGNFLQNVLSFANDGASFVFSPGEKDHNMAFVVMPILLFASFLIAILYHIGAMGWFVEKIGWGIHVLLGTTKHESISAAANVFLGMTEAPLVIKPFINELTRSEIFAVMAGGFATISGSLMVTFASMGVNAKYLLAASVMNAPSALVLSKLLYPEVEKSRASETKDVKRDKGQAYNVLDAAMMAASQSVTAIGNILAMLICAIAFLALVNGFLGFVGGLADYSELSLALISGYLFYPIAYLMGVDPAECRSVGQLLGYKTFLNEFVAYTELNIMMKEAPLSDKGLTIATYALCGFANFSSVGIQLANFTVMAPNRKKDIASLVLRALLAGFLANLLTAKEIPARKMSQRNRASAPPAKASPLDAVLANPYVAKLKDKAVHYRDEVEAWLKSSDNFLAPYATLAEQKTGVNRAYIFAGILGVITLLLLFGGQSFAGFLSHLITFLYPAIASLKALETRQKDDDTKWLTYWVVFGFLGLFEFVGETLLSVLPFYYVVKTAFQLWLCLPGDCNGSLIVYHRVLRPLAVRFLKIDSGSAKGKIGAHLNNAADKTASFIRETETKVREEINSKDD</sequence>
<feature type="transmembrane region" description="Helical" evidence="8">
    <location>
        <begin position="138"/>
        <end position="155"/>
    </location>
</feature>
<dbReference type="Pfam" id="PF01773">
    <property type="entry name" value="Nucleos_tra2_N"/>
    <property type="match status" value="1"/>
</dbReference>
<feature type="transmembrane region" description="Helical" evidence="8">
    <location>
        <begin position="454"/>
        <end position="476"/>
    </location>
</feature>
<dbReference type="Proteomes" id="UP000192578">
    <property type="component" value="Unassembled WGS sequence"/>
</dbReference>
<keyword evidence="5 8" id="KW-1133">Transmembrane helix</keyword>
<comment type="similarity">
    <text evidence="2">Belongs to the concentrative nucleoside transporter (CNT) (TC 2.A.41) family.</text>
</comment>
<evidence type="ECO:0000256" key="6">
    <source>
        <dbReference type="ARBA" id="ARBA00023136"/>
    </source>
</evidence>
<dbReference type="InterPro" id="IPR004345">
    <property type="entry name" value="TB2_DP1_HVA22"/>
</dbReference>
<accession>A0A1W0W966</accession>
<dbReference type="GO" id="GO:0005415">
    <property type="term" value="F:nucleoside:sodium symporter activity"/>
    <property type="evidence" value="ECO:0007669"/>
    <property type="project" value="TreeGrafter"/>
</dbReference>
<name>A0A1W0W966_HYPEX</name>
<evidence type="ECO:0000256" key="5">
    <source>
        <dbReference type="ARBA" id="ARBA00022989"/>
    </source>
</evidence>
<evidence type="ECO:0000256" key="3">
    <source>
        <dbReference type="ARBA" id="ARBA00022475"/>
    </source>
</evidence>
<dbReference type="OrthoDB" id="6075923at2759"/>
<feature type="transmembrane region" description="Helical" evidence="8">
    <location>
        <begin position="293"/>
        <end position="319"/>
    </location>
</feature>
<reference evidence="13" key="1">
    <citation type="submission" date="2017-01" db="EMBL/GenBank/DDBJ databases">
        <title>Comparative genomics of anhydrobiosis in the tardigrade Hypsibius dujardini.</title>
        <authorList>
            <person name="Yoshida Y."/>
            <person name="Koutsovoulos G."/>
            <person name="Laetsch D."/>
            <person name="Stevens L."/>
            <person name="Kumar S."/>
            <person name="Horikawa D."/>
            <person name="Ishino K."/>
            <person name="Komine S."/>
            <person name="Tomita M."/>
            <person name="Blaxter M."/>
            <person name="Arakawa K."/>
        </authorList>
    </citation>
    <scope>NUCLEOTIDE SEQUENCE [LARGE SCALE GENOMIC DNA]</scope>
    <source>
        <strain evidence="13">Z151</strain>
    </source>
</reference>
<feature type="region of interest" description="Disordered" evidence="7">
    <location>
        <begin position="1"/>
        <end position="32"/>
    </location>
</feature>
<dbReference type="InterPro" id="IPR011657">
    <property type="entry name" value="CNT_C_dom"/>
</dbReference>
<feature type="transmembrane region" description="Helical" evidence="8">
    <location>
        <begin position="209"/>
        <end position="226"/>
    </location>
</feature>
<comment type="caution">
    <text evidence="12">The sequence shown here is derived from an EMBL/GenBank/DDBJ whole genome shotgun (WGS) entry which is preliminary data.</text>
</comment>
<dbReference type="EMBL" id="MTYJ01000163">
    <property type="protein sequence ID" value="OQV11723.1"/>
    <property type="molecule type" value="Genomic_DNA"/>
</dbReference>
<evidence type="ECO:0000256" key="1">
    <source>
        <dbReference type="ARBA" id="ARBA00004651"/>
    </source>
</evidence>
<dbReference type="GO" id="GO:0005886">
    <property type="term" value="C:plasma membrane"/>
    <property type="evidence" value="ECO:0007669"/>
    <property type="project" value="UniProtKB-SubCell"/>
</dbReference>
<feature type="transmembrane region" description="Helical" evidence="8">
    <location>
        <begin position="488"/>
        <end position="507"/>
    </location>
</feature>
<evidence type="ECO:0000256" key="2">
    <source>
        <dbReference type="ARBA" id="ARBA00009033"/>
    </source>
</evidence>
<dbReference type="InterPro" id="IPR002668">
    <property type="entry name" value="CNT_N_dom"/>
</dbReference>
<comment type="subcellular location">
    <subcellularLocation>
        <location evidence="1">Cell membrane</location>
        <topology evidence="1">Multi-pass membrane protein</topology>
    </subcellularLocation>
</comment>
<dbReference type="PANTHER" id="PTHR10590">
    <property type="entry name" value="SODIUM/NUCLEOSIDE COTRANSPORTER"/>
    <property type="match status" value="1"/>
</dbReference>
<feature type="transmembrane region" description="Helical" evidence="8">
    <location>
        <begin position="111"/>
        <end position="131"/>
    </location>
</feature>
<keyword evidence="6 8" id="KW-0472">Membrane</keyword>
<feature type="transmembrane region" description="Helical" evidence="8">
    <location>
        <begin position="675"/>
        <end position="693"/>
    </location>
</feature>
<dbReference type="AlphaFoldDB" id="A0A1W0W966"/>
<evidence type="ECO:0000259" key="9">
    <source>
        <dbReference type="Pfam" id="PF01773"/>
    </source>
</evidence>
<feature type="transmembrane region" description="Helical" evidence="8">
    <location>
        <begin position="368"/>
        <end position="390"/>
    </location>
</feature>
<feature type="domain" description="Nucleoside transporter/FeoB GTPase Gate" evidence="11">
    <location>
        <begin position="294"/>
        <end position="391"/>
    </location>
</feature>
<feature type="transmembrane region" description="Helical" evidence="8">
    <location>
        <begin position="582"/>
        <end position="601"/>
    </location>
</feature>
<evidence type="ECO:0000256" key="4">
    <source>
        <dbReference type="ARBA" id="ARBA00022692"/>
    </source>
</evidence>
<feature type="domain" description="Concentrative nucleoside transporter N-terminal" evidence="9">
    <location>
        <begin position="213"/>
        <end position="284"/>
    </location>
</feature>
<feature type="transmembrane region" description="Helical" evidence="8">
    <location>
        <begin position="547"/>
        <end position="570"/>
    </location>
</feature>
<keyword evidence="4 8" id="KW-0812">Transmembrane</keyword>
<feature type="transmembrane region" description="Helical" evidence="8">
    <location>
        <begin position="729"/>
        <end position="756"/>
    </location>
</feature>
<gene>
    <name evidence="12" type="ORF">BV898_13993</name>
</gene>
<evidence type="ECO:0000256" key="8">
    <source>
        <dbReference type="SAM" id="Phobius"/>
    </source>
</evidence>
<feature type="domain" description="Concentrative nucleoside transporter C-terminal" evidence="10">
    <location>
        <begin position="396"/>
        <end position="601"/>
    </location>
</feature>
<evidence type="ECO:0000259" key="10">
    <source>
        <dbReference type="Pfam" id="PF07662"/>
    </source>
</evidence>
<evidence type="ECO:0000313" key="12">
    <source>
        <dbReference type="EMBL" id="OQV11723.1"/>
    </source>
</evidence>
<evidence type="ECO:0000313" key="13">
    <source>
        <dbReference type="Proteomes" id="UP000192578"/>
    </source>
</evidence>
<dbReference type="PANTHER" id="PTHR10590:SF4">
    <property type="entry name" value="SOLUTE CARRIER FAMILY 28 MEMBER 3"/>
    <property type="match status" value="1"/>
</dbReference>